<name>A0ABR4CKZ8_9HELO</name>
<dbReference type="Gene3D" id="1.10.150.50">
    <property type="entry name" value="Transcription Factor, Ets-1"/>
    <property type="match status" value="1"/>
</dbReference>
<organism evidence="5 6">
    <name type="scientific">Oculimacula yallundae</name>
    <dbReference type="NCBI Taxonomy" id="86028"/>
    <lineage>
        <taxon>Eukaryota</taxon>
        <taxon>Fungi</taxon>
        <taxon>Dikarya</taxon>
        <taxon>Ascomycota</taxon>
        <taxon>Pezizomycotina</taxon>
        <taxon>Leotiomycetes</taxon>
        <taxon>Helotiales</taxon>
        <taxon>Ploettnerulaceae</taxon>
        <taxon>Oculimacula</taxon>
    </lineage>
</organism>
<evidence type="ECO:0000259" key="4">
    <source>
        <dbReference type="Pfam" id="PF00536"/>
    </source>
</evidence>
<dbReference type="EMBL" id="JAZHXI010000006">
    <property type="protein sequence ID" value="KAL2070422.1"/>
    <property type="molecule type" value="Genomic_DNA"/>
</dbReference>
<evidence type="ECO:0000256" key="1">
    <source>
        <dbReference type="ARBA" id="ARBA00023015"/>
    </source>
</evidence>
<proteinExistence type="predicted"/>
<keyword evidence="1" id="KW-0805">Transcription regulation</keyword>
<protein>
    <recommendedName>
        <fullName evidence="4">SAM domain-containing protein</fullName>
    </recommendedName>
</protein>
<dbReference type="InterPro" id="IPR051127">
    <property type="entry name" value="Fungal_SecMet_Regulators"/>
</dbReference>
<dbReference type="SUPFAM" id="SSF47769">
    <property type="entry name" value="SAM/Pointed domain"/>
    <property type="match status" value="1"/>
</dbReference>
<keyword evidence="2" id="KW-0804">Transcription</keyword>
<dbReference type="PANTHER" id="PTHR47424:SF9">
    <property type="entry name" value="TAH-2"/>
    <property type="match status" value="1"/>
</dbReference>
<keyword evidence="6" id="KW-1185">Reference proteome</keyword>
<evidence type="ECO:0000256" key="2">
    <source>
        <dbReference type="ARBA" id="ARBA00023163"/>
    </source>
</evidence>
<accession>A0ABR4CKZ8</accession>
<keyword evidence="3" id="KW-0539">Nucleus</keyword>
<dbReference type="InterPro" id="IPR001660">
    <property type="entry name" value="SAM"/>
</dbReference>
<evidence type="ECO:0000313" key="5">
    <source>
        <dbReference type="EMBL" id="KAL2070422.1"/>
    </source>
</evidence>
<comment type="caution">
    <text evidence="5">The sequence shown here is derived from an EMBL/GenBank/DDBJ whole genome shotgun (WGS) entry which is preliminary data.</text>
</comment>
<dbReference type="CDD" id="cd12148">
    <property type="entry name" value="fungal_TF_MHR"/>
    <property type="match status" value="1"/>
</dbReference>
<dbReference type="InterPro" id="IPR013761">
    <property type="entry name" value="SAM/pointed_sf"/>
</dbReference>
<sequence length="636" mass="71452">MEPIPRTVPMVESDIELITFGHDLERRMISEVEEVLSLLGLQHHLHRFLQNGFDDWETLSRITESDFAFLEIPRGHRRKLQRAIARRHLWPDLEPLPSPDSLHKYENKLIGEVLHLAALEHREDCSSDSSCTISLPPSACLAVFAAAPISLHHNRIECTNATLKESSRDIQEFLVGLIYGNPSPGYVERTLSVTSSIGPSENHEVFIEQLCNLDSRNECRRGSLSLAKAGMTDCDRIVNEHGVIDQARLEAYLEAYLQSNHVLYLSDESELRHSFLKLVNGEWLQQESTIELCLTLALGAGHCIGEACVRNRTQISEAWFAEALVRLSRFRQSIPKLPLMRILSLLSLYHLNSHPDVALKLLGAANGLETDNFPLSRLNHTDRYKWLRLWESLRFLQIVKEFKSFIGPWVISAVSDEDANSRLAQMHLYTLGGFISEIHKDQVGISRLSTALVLLHLQHLDRFRSNLPLYFCFEAVNASDMLNGLDDRQKASILHIHCLYLGIVSELLSPFLVDSFQTSSPHGTASDQYASRCVESAGDLINLCKSIYDSGYSLAASFVPLHYLFKAAVIMILDMVKEQSIRILDLQTHISAITTAKTLMETASTASLAVRQDLATISSVLASLGLLETLHVQCET</sequence>
<feature type="domain" description="SAM" evidence="4">
    <location>
        <begin position="32"/>
        <end position="86"/>
    </location>
</feature>
<dbReference type="Proteomes" id="UP001595075">
    <property type="component" value="Unassembled WGS sequence"/>
</dbReference>
<gene>
    <name evidence="5" type="ORF">VTL71DRAFT_13448</name>
</gene>
<dbReference type="PANTHER" id="PTHR47424">
    <property type="entry name" value="REGULATORY PROTEIN GAL4"/>
    <property type="match status" value="1"/>
</dbReference>
<evidence type="ECO:0000256" key="3">
    <source>
        <dbReference type="ARBA" id="ARBA00023242"/>
    </source>
</evidence>
<dbReference type="Pfam" id="PF00536">
    <property type="entry name" value="SAM_1"/>
    <property type="match status" value="1"/>
</dbReference>
<evidence type="ECO:0000313" key="6">
    <source>
        <dbReference type="Proteomes" id="UP001595075"/>
    </source>
</evidence>
<reference evidence="5 6" key="1">
    <citation type="journal article" date="2024" name="Commun. Biol.">
        <title>Comparative genomic analysis of thermophilic fungi reveals convergent evolutionary adaptations and gene losses.</title>
        <authorList>
            <person name="Steindorff A.S."/>
            <person name="Aguilar-Pontes M.V."/>
            <person name="Robinson A.J."/>
            <person name="Andreopoulos B."/>
            <person name="LaButti K."/>
            <person name="Kuo A."/>
            <person name="Mondo S."/>
            <person name="Riley R."/>
            <person name="Otillar R."/>
            <person name="Haridas S."/>
            <person name="Lipzen A."/>
            <person name="Grimwood J."/>
            <person name="Schmutz J."/>
            <person name="Clum A."/>
            <person name="Reid I.D."/>
            <person name="Moisan M.C."/>
            <person name="Butler G."/>
            <person name="Nguyen T.T.M."/>
            <person name="Dewar K."/>
            <person name="Conant G."/>
            <person name="Drula E."/>
            <person name="Henrissat B."/>
            <person name="Hansel C."/>
            <person name="Singer S."/>
            <person name="Hutchinson M.I."/>
            <person name="de Vries R.P."/>
            <person name="Natvig D.O."/>
            <person name="Powell A.J."/>
            <person name="Tsang A."/>
            <person name="Grigoriev I.V."/>
        </authorList>
    </citation>
    <scope>NUCLEOTIDE SEQUENCE [LARGE SCALE GENOMIC DNA]</scope>
    <source>
        <strain evidence="5 6">CBS 494.80</strain>
    </source>
</reference>